<protein>
    <submittedName>
        <fullName evidence="1">Uncharacterized protein</fullName>
    </submittedName>
</protein>
<dbReference type="Proteomes" id="UP001461498">
    <property type="component" value="Unassembled WGS sequence"/>
</dbReference>
<comment type="caution">
    <text evidence="1">The sequence shown here is derived from an EMBL/GenBank/DDBJ whole genome shotgun (WGS) entry which is preliminary data.</text>
</comment>
<dbReference type="EMBL" id="JAPXFL010000003">
    <property type="protein sequence ID" value="KAK9509342.1"/>
    <property type="molecule type" value="Genomic_DNA"/>
</dbReference>
<gene>
    <name evidence="1" type="ORF">O3M35_006681</name>
</gene>
<evidence type="ECO:0000313" key="1">
    <source>
        <dbReference type="EMBL" id="KAK9509342.1"/>
    </source>
</evidence>
<organism evidence="1 2">
    <name type="scientific">Rhynocoris fuscipes</name>
    <dbReference type="NCBI Taxonomy" id="488301"/>
    <lineage>
        <taxon>Eukaryota</taxon>
        <taxon>Metazoa</taxon>
        <taxon>Ecdysozoa</taxon>
        <taxon>Arthropoda</taxon>
        <taxon>Hexapoda</taxon>
        <taxon>Insecta</taxon>
        <taxon>Pterygota</taxon>
        <taxon>Neoptera</taxon>
        <taxon>Paraneoptera</taxon>
        <taxon>Hemiptera</taxon>
        <taxon>Heteroptera</taxon>
        <taxon>Panheteroptera</taxon>
        <taxon>Cimicomorpha</taxon>
        <taxon>Reduviidae</taxon>
        <taxon>Harpactorinae</taxon>
        <taxon>Harpactorini</taxon>
        <taxon>Rhynocoris</taxon>
    </lineage>
</organism>
<proteinExistence type="predicted"/>
<accession>A0AAW1DG05</accession>
<keyword evidence="2" id="KW-1185">Reference proteome</keyword>
<name>A0AAW1DG05_9HEMI</name>
<evidence type="ECO:0000313" key="2">
    <source>
        <dbReference type="Proteomes" id="UP001461498"/>
    </source>
</evidence>
<sequence>MFLTNSINNPIPYLKNEDEFTPIRETRDQWNRGSKDLHRVFWKILDDQPVANDRWVCHHLGQMGNIQMRADRQMERQRKLEMECQLREHEQINTDVESRGCSKKPECSKYESMRETSSRYQGDQSIKDPCYQVPKLLEGANEMLKCARPKTTGTNSECCKVEVHVPSMITTEVAPKFQIKGSKLLRICGCTRRNGLQAECPMIECMGRRECLSQPVPLCKPSGTQELVRKVYDICCERN</sequence>
<reference evidence="1 2" key="1">
    <citation type="submission" date="2022-12" db="EMBL/GenBank/DDBJ databases">
        <title>Chromosome-level genome assembly of true bugs.</title>
        <authorList>
            <person name="Ma L."/>
            <person name="Li H."/>
        </authorList>
    </citation>
    <scope>NUCLEOTIDE SEQUENCE [LARGE SCALE GENOMIC DNA]</scope>
    <source>
        <strain evidence="1">Lab_2022b</strain>
    </source>
</reference>
<dbReference type="AlphaFoldDB" id="A0AAW1DG05"/>